<evidence type="ECO:0000313" key="1">
    <source>
        <dbReference type="EMBL" id="MCU6707049.1"/>
    </source>
</evidence>
<proteinExistence type="predicted"/>
<dbReference type="EMBL" id="JAOQJZ010000027">
    <property type="protein sequence ID" value="MCU6707049.1"/>
    <property type="molecule type" value="Genomic_DNA"/>
</dbReference>
<organism evidence="1 2">
    <name type="scientific">Hominimerdicola aceti</name>
    <dbReference type="NCBI Taxonomy" id="2981726"/>
    <lineage>
        <taxon>Bacteria</taxon>
        <taxon>Bacillati</taxon>
        <taxon>Bacillota</taxon>
        <taxon>Clostridia</taxon>
        <taxon>Eubacteriales</taxon>
        <taxon>Oscillospiraceae</taxon>
        <taxon>Hominimerdicola</taxon>
    </lineage>
</organism>
<keyword evidence="2" id="KW-1185">Reference proteome</keyword>
<protein>
    <submittedName>
        <fullName evidence="1">Cyclic lactone autoinducer peptide</fullName>
    </submittedName>
</protein>
<dbReference type="NCBIfam" id="TIGR04223">
    <property type="entry name" value="quorum_AgrD"/>
    <property type="match status" value="1"/>
</dbReference>
<accession>A0AAE3IKE8</accession>
<gene>
    <name evidence="1" type="ORF">OCV57_14140</name>
</gene>
<name>A0AAE3IKE8_9FIRM</name>
<dbReference type="Proteomes" id="UP001208131">
    <property type="component" value="Unassembled WGS sequence"/>
</dbReference>
<dbReference type="AlphaFoldDB" id="A0AAE3IKE8"/>
<reference evidence="1 2" key="1">
    <citation type="journal article" date="2021" name="ISME Commun">
        <title>Automated analysis of genomic sequences facilitates high-throughput and comprehensive description of bacteria.</title>
        <authorList>
            <person name="Hitch T.C.A."/>
        </authorList>
    </citation>
    <scope>NUCLEOTIDE SEQUENCE [LARGE SCALE GENOMIC DNA]</scope>
    <source>
        <strain evidence="1 2">Sanger_31</strain>
    </source>
</reference>
<comment type="caution">
    <text evidence="1">The sequence shown here is derived from an EMBL/GenBank/DDBJ whole genome shotgun (WGS) entry which is preliminary data.</text>
</comment>
<evidence type="ECO:0000313" key="2">
    <source>
        <dbReference type="Proteomes" id="UP001208131"/>
    </source>
</evidence>
<dbReference type="RefSeq" id="WP_267302072.1">
    <property type="nucleotide sequence ID" value="NZ_JAOQJZ010000027.1"/>
</dbReference>
<dbReference type="InterPro" id="IPR009229">
    <property type="entry name" value="AgrD"/>
</dbReference>
<sequence length="47" mass="5369">MLKFFKKYGGMFAALALTVTTVNVNSTCFWINNQPELPKNAKSLRKF</sequence>